<dbReference type="GO" id="GO:0004252">
    <property type="term" value="F:serine-type endopeptidase activity"/>
    <property type="evidence" value="ECO:0007669"/>
    <property type="project" value="InterPro"/>
</dbReference>
<dbReference type="Pfam" id="PF13365">
    <property type="entry name" value="Trypsin_2"/>
    <property type="match status" value="1"/>
</dbReference>
<reference evidence="8 9" key="1">
    <citation type="submission" date="2016-09" db="EMBL/GenBank/DDBJ databases">
        <title>Draft genome sequence of the soil isolate, Lysinibacillus fusiformis M5, a potential hypoxanthine producer.</title>
        <authorList>
            <person name="Gallegos-Monterrosa R."/>
            <person name="Maroti G."/>
            <person name="Balint B."/>
            <person name="Kovacs A.T."/>
        </authorList>
    </citation>
    <scope>NUCLEOTIDE SEQUENCE [LARGE SCALE GENOMIC DNA]</scope>
    <source>
        <strain evidence="8 9">M5</strain>
    </source>
</reference>
<keyword evidence="6" id="KW-0812">Transmembrane</keyword>
<organism evidence="8 9">
    <name type="scientific">Lysinibacillus fusiformis</name>
    <dbReference type="NCBI Taxonomy" id="28031"/>
    <lineage>
        <taxon>Bacteria</taxon>
        <taxon>Bacillati</taxon>
        <taxon>Bacillota</taxon>
        <taxon>Bacilli</taxon>
        <taxon>Bacillales</taxon>
        <taxon>Bacillaceae</taxon>
        <taxon>Lysinibacillus</taxon>
    </lineage>
</organism>
<evidence type="ECO:0000256" key="3">
    <source>
        <dbReference type="ARBA" id="ARBA00022801"/>
    </source>
</evidence>
<evidence type="ECO:0000256" key="4">
    <source>
        <dbReference type="ARBA" id="ARBA00022825"/>
    </source>
</evidence>
<dbReference type="PROSITE" id="PS50106">
    <property type="entry name" value="PDZ"/>
    <property type="match status" value="1"/>
</dbReference>
<dbReference type="GO" id="GO:0006508">
    <property type="term" value="P:proteolysis"/>
    <property type="evidence" value="ECO:0007669"/>
    <property type="project" value="UniProtKB-KW"/>
</dbReference>
<dbReference type="OrthoDB" id="9758917at2"/>
<protein>
    <submittedName>
        <fullName evidence="8">2-alkenal reductase</fullName>
    </submittedName>
</protein>
<dbReference type="CDD" id="cd06781">
    <property type="entry name" value="cpPDZ_BsHtra-like"/>
    <property type="match status" value="1"/>
</dbReference>
<evidence type="ECO:0000313" key="8">
    <source>
        <dbReference type="EMBL" id="ODV53730.1"/>
    </source>
</evidence>
<dbReference type="SUPFAM" id="SSF50494">
    <property type="entry name" value="Trypsin-like serine proteases"/>
    <property type="match status" value="1"/>
</dbReference>
<dbReference type="InterPro" id="IPR036034">
    <property type="entry name" value="PDZ_sf"/>
</dbReference>
<evidence type="ECO:0000256" key="5">
    <source>
        <dbReference type="SAM" id="MobiDB-lite"/>
    </source>
</evidence>
<dbReference type="InterPro" id="IPR009003">
    <property type="entry name" value="Peptidase_S1_PA"/>
</dbReference>
<keyword evidence="6" id="KW-0472">Membrane</keyword>
<feature type="region of interest" description="Disordered" evidence="5">
    <location>
        <begin position="1"/>
        <end position="46"/>
    </location>
</feature>
<dbReference type="Proteomes" id="UP000094784">
    <property type="component" value="Unassembled WGS sequence"/>
</dbReference>
<sequence>MSYFQDDDKNSDFLKNDEIPKSPLQERLEREEQEMQAKRHKKKGGGGGKGGYFFSGLVGVIIGALLVWLMLPGLVNQMPGTTSSNTGKNDTTINQVATEVTTDVTKAVDKASPAVVGITNIQEVTSGGFWSPQSTTTKEAGSGSGVVYKIEGDKAFIVTNNHVIEGAKQLEVTMPDGTKEQAELVGHDVWTDLAVISISSKNVKTVATFGNSDVLKQGETVIAIGNPLGLDFYGSVTTGVVSGKDRSVPVDLNGDGTEDWQQEVLQTDAAINPGNSGGALVNLAGELIGINSMKIAESSVEGLGFSIPINSAIPIIEELEKNGEMKRPTMGISLADLTDVPAFYQQQTLKLPAEVTTGVVITDVMNNSPASKAGIQQYDVIVEMDGQKIETAIDLRKHLYNEKKIGDQLSLKVYRQGKLVELTLTLTNGNTL</sequence>
<proteinExistence type="inferred from homology"/>
<dbReference type="InterPro" id="IPR001940">
    <property type="entry name" value="Peptidase_S1C"/>
</dbReference>
<keyword evidence="6" id="KW-1133">Transmembrane helix</keyword>
<gene>
    <name evidence="8" type="ORF">BG258_20325</name>
</gene>
<dbReference type="SMART" id="SM00228">
    <property type="entry name" value="PDZ"/>
    <property type="match status" value="1"/>
</dbReference>
<dbReference type="AlphaFoldDB" id="A0A1E4QZT5"/>
<comment type="caution">
    <text evidence="8">The sequence shown here is derived from an EMBL/GenBank/DDBJ whole genome shotgun (WGS) entry which is preliminary data.</text>
</comment>
<dbReference type="SUPFAM" id="SSF50156">
    <property type="entry name" value="PDZ domain-like"/>
    <property type="match status" value="1"/>
</dbReference>
<keyword evidence="4" id="KW-0720">Serine protease</keyword>
<evidence type="ECO:0000259" key="7">
    <source>
        <dbReference type="PROSITE" id="PS50106"/>
    </source>
</evidence>
<dbReference type="Gene3D" id="2.40.10.10">
    <property type="entry name" value="Trypsin-like serine proteases"/>
    <property type="match status" value="2"/>
</dbReference>
<dbReference type="EMBL" id="MECQ01000003">
    <property type="protein sequence ID" value="ODV53730.1"/>
    <property type="molecule type" value="Genomic_DNA"/>
</dbReference>
<dbReference type="InterPro" id="IPR043504">
    <property type="entry name" value="Peptidase_S1_PA_chymotrypsin"/>
</dbReference>
<dbReference type="InterPro" id="IPR001478">
    <property type="entry name" value="PDZ"/>
</dbReference>
<dbReference type="RefSeq" id="WP_069483115.1">
    <property type="nucleotide sequence ID" value="NZ_KV766182.1"/>
</dbReference>
<keyword evidence="3" id="KW-0378">Hydrolase</keyword>
<feature type="compositionally biased region" description="Basic and acidic residues" evidence="5">
    <location>
        <begin position="1"/>
        <end position="37"/>
    </location>
</feature>
<keyword evidence="2" id="KW-0645">Protease</keyword>
<dbReference type="PANTHER" id="PTHR22939:SF129">
    <property type="entry name" value="SERINE PROTEASE HTRA2, MITOCHONDRIAL"/>
    <property type="match status" value="1"/>
</dbReference>
<evidence type="ECO:0000313" key="9">
    <source>
        <dbReference type="Proteomes" id="UP000094784"/>
    </source>
</evidence>
<dbReference type="Pfam" id="PF13180">
    <property type="entry name" value="PDZ_2"/>
    <property type="match status" value="1"/>
</dbReference>
<accession>A0A1E4QZT5</accession>
<evidence type="ECO:0000256" key="1">
    <source>
        <dbReference type="ARBA" id="ARBA00010541"/>
    </source>
</evidence>
<evidence type="ECO:0000256" key="6">
    <source>
        <dbReference type="SAM" id="Phobius"/>
    </source>
</evidence>
<dbReference type="PANTHER" id="PTHR22939">
    <property type="entry name" value="SERINE PROTEASE FAMILY S1C HTRA-RELATED"/>
    <property type="match status" value="1"/>
</dbReference>
<dbReference type="PRINTS" id="PR00834">
    <property type="entry name" value="PROTEASES2C"/>
</dbReference>
<evidence type="ECO:0000256" key="2">
    <source>
        <dbReference type="ARBA" id="ARBA00022670"/>
    </source>
</evidence>
<feature type="domain" description="PDZ" evidence="7">
    <location>
        <begin position="316"/>
        <end position="417"/>
    </location>
</feature>
<comment type="similarity">
    <text evidence="1">Belongs to the peptidase S1C family.</text>
</comment>
<feature type="transmembrane region" description="Helical" evidence="6">
    <location>
        <begin position="51"/>
        <end position="71"/>
    </location>
</feature>
<dbReference type="Gene3D" id="2.30.42.10">
    <property type="match status" value="1"/>
</dbReference>
<name>A0A1E4QZT5_9BACI</name>